<evidence type="ECO:0000313" key="14">
    <source>
        <dbReference type="Proteomes" id="UP000014540"/>
    </source>
</evidence>
<dbReference type="GO" id="GO:0002097">
    <property type="term" value="P:tRNA wobble base modification"/>
    <property type="evidence" value="ECO:0007669"/>
    <property type="project" value="UniProtKB-UniRule"/>
</dbReference>
<evidence type="ECO:0000313" key="13">
    <source>
        <dbReference type="EMBL" id="EPG74183.1"/>
    </source>
</evidence>
<evidence type="ECO:0000256" key="7">
    <source>
        <dbReference type="ARBA" id="ARBA00022827"/>
    </source>
</evidence>
<keyword evidence="5 10" id="KW-0949">S-adenosyl-L-methionine</keyword>
<dbReference type="NCBIfam" id="TIGR03197">
    <property type="entry name" value="MnmC_Cterm"/>
    <property type="match status" value="1"/>
</dbReference>
<comment type="cofactor">
    <cofactor evidence="10">
        <name>FAD</name>
        <dbReference type="ChEBI" id="CHEBI:57692"/>
    </cofactor>
</comment>
<dbReference type="SUPFAM" id="SSF54373">
    <property type="entry name" value="FAD-linked reductases, C-terminal domain"/>
    <property type="match status" value="1"/>
</dbReference>
<feature type="domain" description="FAD dependent oxidoreductase" evidence="11">
    <location>
        <begin position="255"/>
        <end position="618"/>
    </location>
</feature>
<dbReference type="PANTHER" id="PTHR13847:SF283">
    <property type="entry name" value="TRNA 5-METHYLAMINOMETHYL-2-THIOURIDINE BIOSYNTHESIS BIFUNCTIONAL PROTEIN MNMC"/>
    <property type="match status" value="1"/>
</dbReference>
<evidence type="ECO:0000256" key="1">
    <source>
        <dbReference type="ARBA" id="ARBA00022490"/>
    </source>
</evidence>
<keyword evidence="3 10" id="KW-0285">Flavoprotein</keyword>
<dbReference type="InterPro" id="IPR036188">
    <property type="entry name" value="FAD/NAD-bd_sf"/>
</dbReference>
<dbReference type="NCBIfam" id="NF033855">
    <property type="entry name" value="tRNA_MNMC2"/>
    <property type="match status" value="1"/>
</dbReference>
<evidence type="ECO:0000256" key="8">
    <source>
        <dbReference type="ARBA" id="ARBA00023002"/>
    </source>
</evidence>
<dbReference type="GO" id="GO:0032259">
    <property type="term" value="P:methylation"/>
    <property type="evidence" value="ECO:0007669"/>
    <property type="project" value="UniProtKB-KW"/>
</dbReference>
<dbReference type="SUPFAM" id="SSF51905">
    <property type="entry name" value="FAD/NAD(P)-binding domain"/>
    <property type="match status" value="1"/>
</dbReference>
<dbReference type="STRING" id="1193011.LEP1GSC058_3979"/>
<dbReference type="InterPro" id="IPR047785">
    <property type="entry name" value="tRNA_MNMC2"/>
</dbReference>
<dbReference type="HAMAP" id="MF_01102">
    <property type="entry name" value="MnmC"/>
    <property type="match status" value="1"/>
</dbReference>
<feature type="region of interest" description="tRNA (mnm(5)s(2)U34)-methyltransferase" evidence="10">
    <location>
        <begin position="1"/>
        <end position="232"/>
    </location>
</feature>
<dbReference type="NCBIfam" id="NF002481">
    <property type="entry name" value="PRK01747.1-2"/>
    <property type="match status" value="1"/>
</dbReference>
<dbReference type="Gene3D" id="3.40.50.150">
    <property type="entry name" value="Vaccinia Virus protein VP39"/>
    <property type="match status" value="1"/>
</dbReference>
<keyword evidence="1 10" id="KW-0963">Cytoplasm</keyword>
<dbReference type="Pfam" id="PF05430">
    <property type="entry name" value="Methyltransf_30"/>
    <property type="match status" value="1"/>
</dbReference>
<evidence type="ECO:0000256" key="9">
    <source>
        <dbReference type="ARBA" id="ARBA00023268"/>
    </source>
</evidence>
<keyword evidence="7 10" id="KW-0274">FAD</keyword>
<evidence type="ECO:0000256" key="10">
    <source>
        <dbReference type="HAMAP-Rule" id="MF_01102"/>
    </source>
</evidence>
<dbReference type="GO" id="GO:0005737">
    <property type="term" value="C:cytoplasm"/>
    <property type="evidence" value="ECO:0007669"/>
    <property type="project" value="UniProtKB-SubCell"/>
</dbReference>
<dbReference type="InterPro" id="IPR008471">
    <property type="entry name" value="MnmC-like_methylTransf"/>
</dbReference>
<dbReference type="EC" id="1.5.-.-" evidence="10"/>
<comment type="similarity">
    <text evidence="10">In the C-terminal section; belongs to the DAO family.</text>
</comment>
<keyword evidence="6 10" id="KW-0819">tRNA processing</keyword>
<dbReference type="PANTHER" id="PTHR13847">
    <property type="entry name" value="SARCOSINE DEHYDROGENASE-RELATED"/>
    <property type="match status" value="1"/>
</dbReference>
<dbReference type="InterPro" id="IPR029063">
    <property type="entry name" value="SAM-dependent_MTases_sf"/>
</dbReference>
<comment type="caution">
    <text evidence="13">The sequence shown here is derived from an EMBL/GenBank/DDBJ whole genome shotgun (WGS) entry which is preliminary data.</text>
</comment>
<dbReference type="GO" id="GO:0016645">
    <property type="term" value="F:oxidoreductase activity, acting on the CH-NH group of donors"/>
    <property type="evidence" value="ECO:0007669"/>
    <property type="project" value="InterPro"/>
</dbReference>
<keyword evidence="8 10" id="KW-0560">Oxidoreductase</keyword>
<evidence type="ECO:0000256" key="2">
    <source>
        <dbReference type="ARBA" id="ARBA00022603"/>
    </source>
</evidence>
<evidence type="ECO:0000256" key="6">
    <source>
        <dbReference type="ARBA" id="ARBA00022694"/>
    </source>
</evidence>
<dbReference type="InterPro" id="IPR006076">
    <property type="entry name" value="FAD-dep_OxRdtase"/>
</dbReference>
<comment type="subcellular location">
    <subcellularLocation>
        <location evidence="10">Cytoplasm</location>
    </subcellularLocation>
</comment>
<comment type="similarity">
    <text evidence="10">In the N-terminal section; belongs to the methyltransferase superfamily. tRNA (mnm(5)s(2)U34)-methyltransferase family.</text>
</comment>
<keyword evidence="9 10" id="KW-0511">Multifunctional enzyme</keyword>
<comment type="function">
    <text evidence="10">Catalyzes the last two steps in the biosynthesis of 5-methylaminomethyl-2-thiouridine (mnm(5)s(2)U) at the wobble position (U34) in tRNA. Catalyzes the FAD-dependent demodification of cmnm(5)s(2)U34 to nm(5)s(2)U34, followed by the transfer of a methyl group from S-adenosyl-L-methionine to nm(5)s(2)U34, to form mnm(5)s(2)U34.</text>
</comment>
<dbReference type="OrthoDB" id="9786494at2"/>
<keyword evidence="4 10" id="KW-0808">Transferase</keyword>
<gene>
    <name evidence="10 13" type="primary">mnmC</name>
    <name evidence="13" type="ORF">LEP1GSC058_3979</name>
</gene>
<sequence length="651" mass="73449">MIEWKENGTPVSAEFDDIYFSPEDGLAETKHVFLDGNRLESRWRQDPFPEKKHFAILELGFGTGLNFFATWNLWKTLRIHNRFSILRFVSYELFPLTEQEIRRAISHFPELTEILSVFLKKYSLLIQGCNSFLFEEEGIALDLWIGDARELLPETSGRFDAFFLDGFAPSKNPELWGASITNQFSRLTDKSATLATFTVARIVKDSLTSAGFALEKIPGFGKKREMLIGTFIKDPSSPLDQIFVRRLPKSPLPKKVVVIGAGLAGASVARSFAIRGIEVTVLDDSSPNRASNIPKAISHPHITKFKSPTSLWTIRAFGHSLRRYQELLSKESYETPGTFQLAGKDLNWERISEGIRSHQLSPEIAQLQEDATVSYPSLPPESQGVLFSSGFWTETPELISNLLKHPNISLQTIHISDIRLDQGEWRILSDENEIETSPCIVLANSNGIESLLLKFFGEPLFSLSKVRGQLLELSMENEYENDPIFVGEHYITPSRNKIRVLGSTFDEFDLDPNPRSKDRESLLEYAKELLPGEVWDREKIRISREFVGFRSQTKDRFPILGELHDPATFRKIFTGVGLPKNRDKKISVPAAVPGLYVFGGLGSRGVLSSLIGGETLASIVLGEPLPIENSLYTALHPARFLYRAIRKKEEK</sequence>
<evidence type="ECO:0000256" key="5">
    <source>
        <dbReference type="ARBA" id="ARBA00022691"/>
    </source>
</evidence>
<name>S3UY89_9LEPT</name>
<dbReference type="Gene3D" id="3.50.50.60">
    <property type="entry name" value="FAD/NAD(P)-binding domain"/>
    <property type="match status" value="1"/>
</dbReference>
<evidence type="ECO:0000256" key="3">
    <source>
        <dbReference type="ARBA" id="ARBA00022630"/>
    </source>
</evidence>
<dbReference type="Gene3D" id="3.30.9.10">
    <property type="entry name" value="D-Amino Acid Oxidase, subunit A, domain 2"/>
    <property type="match status" value="1"/>
</dbReference>
<comment type="catalytic activity">
    <reaction evidence="10">
        <text>5-aminomethyl-2-thiouridine(34) in tRNA + S-adenosyl-L-methionine = 5-methylaminomethyl-2-thiouridine(34) in tRNA + S-adenosyl-L-homocysteine + H(+)</text>
        <dbReference type="Rhea" id="RHEA:19569"/>
        <dbReference type="Rhea" id="RHEA-COMP:10195"/>
        <dbReference type="Rhea" id="RHEA-COMP:10197"/>
        <dbReference type="ChEBI" id="CHEBI:15378"/>
        <dbReference type="ChEBI" id="CHEBI:57856"/>
        <dbReference type="ChEBI" id="CHEBI:59789"/>
        <dbReference type="ChEBI" id="CHEBI:74454"/>
        <dbReference type="ChEBI" id="CHEBI:74455"/>
        <dbReference type="EC" id="2.1.1.61"/>
    </reaction>
</comment>
<evidence type="ECO:0000256" key="4">
    <source>
        <dbReference type="ARBA" id="ARBA00022679"/>
    </source>
</evidence>
<evidence type="ECO:0000259" key="12">
    <source>
        <dbReference type="Pfam" id="PF05430"/>
    </source>
</evidence>
<keyword evidence="2 10" id="KW-0489">Methyltransferase</keyword>
<dbReference type="InterPro" id="IPR023032">
    <property type="entry name" value="tRNA_MAMT_biosynth_bifunc_MnmC"/>
</dbReference>
<dbReference type="GO" id="GO:0050660">
    <property type="term" value="F:flavin adenine dinucleotide binding"/>
    <property type="evidence" value="ECO:0007669"/>
    <property type="project" value="UniProtKB-UniRule"/>
</dbReference>
<dbReference type="Pfam" id="PF01266">
    <property type="entry name" value="DAO"/>
    <property type="match status" value="1"/>
</dbReference>
<evidence type="ECO:0000259" key="11">
    <source>
        <dbReference type="Pfam" id="PF01266"/>
    </source>
</evidence>
<dbReference type="GO" id="GO:0004808">
    <property type="term" value="F:tRNA (5-methylaminomethyl-2-thiouridylate)(34)-methyltransferase activity"/>
    <property type="evidence" value="ECO:0007669"/>
    <property type="project" value="UniProtKB-EC"/>
</dbReference>
<organism evidence="13 14">
    <name type="scientific">Leptospira fainei serovar Hurstbridge str. BUT 6</name>
    <dbReference type="NCBI Taxonomy" id="1193011"/>
    <lineage>
        <taxon>Bacteria</taxon>
        <taxon>Pseudomonadati</taxon>
        <taxon>Spirochaetota</taxon>
        <taxon>Spirochaetia</taxon>
        <taxon>Leptospirales</taxon>
        <taxon>Leptospiraceae</taxon>
        <taxon>Leptospira</taxon>
    </lineage>
</organism>
<feature type="domain" description="MnmC-like methyltransferase" evidence="12">
    <location>
        <begin position="109"/>
        <end position="230"/>
    </location>
</feature>
<dbReference type="EC" id="2.1.1.61" evidence="10"/>
<keyword evidence="14" id="KW-1185">Reference proteome</keyword>
<proteinExistence type="inferred from homology"/>
<feature type="region of interest" description="FAD-dependent cmnm(5)s(2)U34 oxidoreductase" evidence="10">
    <location>
        <begin position="259"/>
        <end position="651"/>
    </location>
</feature>
<dbReference type="Proteomes" id="UP000014540">
    <property type="component" value="Unassembled WGS sequence"/>
</dbReference>
<dbReference type="InterPro" id="IPR017610">
    <property type="entry name" value="tRNA_S-uridine_synth_MnmC_C"/>
</dbReference>
<dbReference type="RefSeq" id="WP_016550642.1">
    <property type="nucleotide sequence ID" value="NZ_AKWZ02000010.1"/>
</dbReference>
<reference evidence="13" key="1">
    <citation type="submission" date="2013-04" db="EMBL/GenBank/DDBJ databases">
        <authorList>
            <person name="Harkins D.M."/>
            <person name="Durkin A.S."/>
            <person name="Selengut J.D."/>
            <person name="Sanka R."/>
            <person name="DePew J."/>
            <person name="Purushe J."/>
            <person name="Ahmed A."/>
            <person name="van der Linden H."/>
            <person name="Goris M.G.A."/>
            <person name="Hartskeerl R.A."/>
            <person name="Vinetz J.M."/>
            <person name="Sutton G.G."/>
            <person name="Nelson W.C."/>
            <person name="Fouts D.E."/>
        </authorList>
    </citation>
    <scope>NUCLEOTIDE SEQUENCE [LARGE SCALE GENOMIC DNA]</scope>
    <source>
        <strain evidence="13">BUT 6</strain>
    </source>
</reference>
<dbReference type="AlphaFoldDB" id="S3UY89"/>
<dbReference type="EMBL" id="AKWZ02000010">
    <property type="protein sequence ID" value="EPG74183.1"/>
    <property type="molecule type" value="Genomic_DNA"/>
</dbReference>
<accession>S3UY89</accession>
<protein>
    <recommendedName>
        <fullName evidence="10">tRNA 5-methylaminomethyl-2-thiouridine biosynthesis bifunctional protein MnmC</fullName>
        <shortName evidence="10">tRNA mnm(5)s(2)U biosynthesis bifunctional protein</shortName>
    </recommendedName>
    <domain>
        <recommendedName>
            <fullName evidence="10">tRNA (mnm(5)s(2)U34)-methyltransferase</fullName>
            <ecNumber evidence="10">2.1.1.61</ecNumber>
        </recommendedName>
    </domain>
    <domain>
        <recommendedName>
            <fullName evidence="10">FAD-dependent cmnm(5)s(2)U34 oxidoreductase</fullName>
            <ecNumber evidence="10">1.5.-.-</ecNumber>
        </recommendedName>
    </domain>
</protein>